<accession>A0ABS3CZS3</accession>
<dbReference type="Pfam" id="PF11750">
    <property type="entry name" value="DUF3307"/>
    <property type="match status" value="1"/>
</dbReference>
<keyword evidence="1" id="KW-0812">Transmembrane</keyword>
<feature type="transmembrane region" description="Helical" evidence="1">
    <location>
        <begin position="302"/>
        <end position="321"/>
    </location>
</feature>
<gene>
    <name evidence="2" type="ORF">J0A65_22380</name>
</gene>
<dbReference type="EMBL" id="JAFKCS010000116">
    <property type="protein sequence ID" value="MBN7822627.1"/>
    <property type="molecule type" value="Genomic_DNA"/>
</dbReference>
<keyword evidence="3" id="KW-1185">Reference proteome</keyword>
<evidence type="ECO:0000313" key="3">
    <source>
        <dbReference type="Proteomes" id="UP000663992"/>
    </source>
</evidence>
<feature type="transmembrane region" description="Helical" evidence="1">
    <location>
        <begin position="156"/>
        <end position="177"/>
    </location>
</feature>
<feature type="transmembrane region" description="Helical" evidence="1">
    <location>
        <begin position="80"/>
        <end position="101"/>
    </location>
</feature>
<feature type="transmembrane region" description="Helical" evidence="1">
    <location>
        <begin position="113"/>
        <end position="136"/>
    </location>
</feature>
<proteinExistence type="predicted"/>
<dbReference type="RefSeq" id="WP_206596530.1">
    <property type="nucleotide sequence ID" value="NZ_JAFKCS010000116.1"/>
</dbReference>
<protein>
    <submittedName>
        <fullName evidence="2">DUF3307 domain-containing protein</fullName>
    </submittedName>
</protein>
<comment type="caution">
    <text evidence="2">The sequence shown here is derived from an EMBL/GenBank/DDBJ whole genome shotgun (WGS) entry which is preliminary data.</text>
</comment>
<evidence type="ECO:0000256" key="1">
    <source>
        <dbReference type="SAM" id="Phobius"/>
    </source>
</evidence>
<evidence type="ECO:0000313" key="2">
    <source>
        <dbReference type="EMBL" id="MBN7822627.1"/>
    </source>
</evidence>
<dbReference type="Proteomes" id="UP000663992">
    <property type="component" value="Unassembled WGS sequence"/>
</dbReference>
<keyword evidence="1" id="KW-1133">Transmembrane helix</keyword>
<reference evidence="2 3" key="1">
    <citation type="submission" date="2021-03" db="EMBL/GenBank/DDBJ databases">
        <title>novel species isolated from a fishpond in China.</title>
        <authorList>
            <person name="Lu H."/>
            <person name="Cai Z."/>
        </authorList>
    </citation>
    <scope>NUCLEOTIDE SEQUENCE [LARGE SCALE GENOMIC DNA]</scope>
    <source>
        <strain evidence="2 3">Y57</strain>
    </source>
</reference>
<feature type="transmembrane region" description="Helical" evidence="1">
    <location>
        <begin position="262"/>
        <end position="282"/>
    </location>
</feature>
<name>A0ABS3CZS3_9ALTE</name>
<sequence length="352" mass="39845">MSTYLLLTLLLTGHVLCDFYFQSRECVENKKIQRNINLAFLKAHLHHALTHATTLTATVAIWLYANSETSSLTQIVTKNLNLLLIIFEAVFFSHIIIDILKELFSRKNQPYRSLIFLADQLLHVSVIFWLALIFFYAKEDPNQNAAIHTELLTAAIFLLSLLILLRPSSIFITLFMSSKKIGGVSRKIQITKSFLAEAYYSELAKNYSSSLTEPDLASALSKSRTKAETLVKLLEGKNLEIDSKSAFDSNGAGKWIGYIERLMLFVFYTFSQPAGIAIVMAIKTAFRFNDLKDDNDSARSEYIMIGTFLSFFITMIVAAIAKFSIESIWSGSQIDTMDFNILRWLNTYILGS</sequence>
<organism evidence="2 3">
    <name type="scientific">Bowmanella yangjiangensis</name>
    <dbReference type="NCBI Taxonomy" id="2811230"/>
    <lineage>
        <taxon>Bacteria</taxon>
        <taxon>Pseudomonadati</taxon>
        <taxon>Pseudomonadota</taxon>
        <taxon>Gammaproteobacteria</taxon>
        <taxon>Alteromonadales</taxon>
        <taxon>Alteromonadaceae</taxon>
        <taxon>Bowmanella</taxon>
    </lineage>
</organism>
<dbReference type="InterPro" id="IPR021737">
    <property type="entry name" value="Phage_phiKZ_Orf197"/>
</dbReference>
<keyword evidence="1" id="KW-0472">Membrane</keyword>